<sequence>MPVSAIPPEQQPFLAVVERWRRAELAGATDELATLLADDFIGVGPMGWIRTKPQWLAKYGSGAVRNDVFELSDIRILDLGTATLVVAHQKQHGVNGAADTSGEFRFSLTVTNDLIRSIHVTRIIEPR</sequence>
<dbReference type="EMBL" id="JADLQN010000001">
    <property type="protein sequence ID" value="MBF6354477.1"/>
    <property type="molecule type" value="Genomic_DNA"/>
</dbReference>
<dbReference type="InterPro" id="IPR032710">
    <property type="entry name" value="NTF2-like_dom_sf"/>
</dbReference>
<dbReference type="SUPFAM" id="SSF54427">
    <property type="entry name" value="NTF2-like"/>
    <property type="match status" value="1"/>
</dbReference>
<gene>
    <name evidence="2" type="ORF">IU449_07965</name>
</gene>
<name>A0ABS0D7M3_9NOCA</name>
<evidence type="ECO:0000313" key="2">
    <source>
        <dbReference type="EMBL" id="MBF6354477.1"/>
    </source>
</evidence>
<reference evidence="2 3" key="1">
    <citation type="submission" date="2020-10" db="EMBL/GenBank/DDBJ databases">
        <title>Identification of Nocardia species via Next-generation sequencing and recognition of intraspecies genetic diversity.</title>
        <authorList>
            <person name="Li P."/>
            <person name="Li P."/>
            <person name="Lu B."/>
        </authorList>
    </citation>
    <scope>NUCLEOTIDE SEQUENCE [LARGE SCALE GENOMIC DNA]</scope>
    <source>
        <strain evidence="2 3">BJ06-0143</strain>
    </source>
</reference>
<organism evidence="2 3">
    <name type="scientific">Nocardia higoensis</name>
    <dbReference type="NCBI Taxonomy" id="228599"/>
    <lineage>
        <taxon>Bacteria</taxon>
        <taxon>Bacillati</taxon>
        <taxon>Actinomycetota</taxon>
        <taxon>Actinomycetes</taxon>
        <taxon>Mycobacteriales</taxon>
        <taxon>Nocardiaceae</taxon>
        <taxon>Nocardia</taxon>
    </lineage>
</organism>
<dbReference type="RefSeq" id="WP_195001237.1">
    <property type="nucleotide sequence ID" value="NZ_JADLQN010000001.1"/>
</dbReference>
<proteinExistence type="predicted"/>
<protein>
    <submittedName>
        <fullName evidence="2">Nuclear transport factor 2 family protein</fullName>
    </submittedName>
</protein>
<dbReference type="Proteomes" id="UP000707731">
    <property type="component" value="Unassembled WGS sequence"/>
</dbReference>
<comment type="caution">
    <text evidence="2">The sequence shown here is derived from an EMBL/GenBank/DDBJ whole genome shotgun (WGS) entry which is preliminary data.</text>
</comment>
<dbReference type="Pfam" id="PF14534">
    <property type="entry name" value="DUF4440"/>
    <property type="match status" value="1"/>
</dbReference>
<dbReference type="InterPro" id="IPR027843">
    <property type="entry name" value="DUF4440"/>
</dbReference>
<evidence type="ECO:0000259" key="1">
    <source>
        <dbReference type="Pfam" id="PF14534"/>
    </source>
</evidence>
<accession>A0ABS0D7M3</accession>
<feature type="domain" description="DUF4440" evidence="1">
    <location>
        <begin position="14"/>
        <end position="109"/>
    </location>
</feature>
<evidence type="ECO:0000313" key="3">
    <source>
        <dbReference type="Proteomes" id="UP000707731"/>
    </source>
</evidence>
<keyword evidence="3" id="KW-1185">Reference proteome</keyword>
<dbReference type="Gene3D" id="3.10.450.50">
    <property type="match status" value="1"/>
</dbReference>